<proteinExistence type="predicted"/>
<gene>
    <name evidence="1" type="ORF">S01H1_24510</name>
</gene>
<protein>
    <submittedName>
        <fullName evidence="1">Uncharacterized protein</fullName>
    </submittedName>
</protein>
<reference evidence="1" key="1">
    <citation type="journal article" date="2014" name="Front. Microbiol.">
        <title>High frequency of phylogenetically diverse reductive dehalogenase-homologous genes in deep subseafloor sedimentary metagenomes.</title>
        <authorList>
            <person name="Kawai M."/>
            <person name="Futagami T."/>
            <person name="Toyoda A."/>
            <person name="Takaki Y."/>
            <person name="Nishi S."/>
            <person name="Hori S."/>
            <person name="Arai W."/>
            <person name="Tsubouchi T."/>
            <person name="Morono Y."/>
            <person name="Uchiyama I."/>
            <person name="Ito T."/>
            <person name="Fujiyama A."/>
            <person name="Inagaki F."/>
            <person name="Takami H."/>
        </authorList>
    </citation>
    <scope>NUCLEOTIDE SEQUENCE</scope>
    <source>
        <strain evidence="1">Expedition CK06-06</strain>
    </source>
</reference>
<name>X0TPT3_9ZZZZ</name>
<dbReference type="EMBL" id="BARS01014644">
    <property type="protein sequence ID" value="GAF95528.1"/>
    <property type="molecule type" value="Genomic_DNA"/>
</dbReference>
<comment type="caution">
    <text evidence="1">The sequence shown here is derived from an EMBL/GenBank/DDBJ whole genome shotgun (WGS) entry which is preliminary data.</text>
</comment>
<sequence>QVTLGGAIIQWRLRRKGEERTIDVHGQLRSNAPIALRDLA</sequence>
<feature type="non-terminal residue" evidence="1">
    <location>
        <position position="1"/>
    </location>
</feature>
<dbReference type="AlphaFoldDB" id="X0TPT3"/>
<accession>X0TPT3</accession>
<feature type="non-terminal residue" evidence="1">
    <location>
        <position position="40"/>
    </location>
</feature>
<evidence type="ECO:0000313" key="1">
    <source>
        <dbReference type="EMBL" id="GAF95528.1"/>
    </source>
</evidence>
<organism evidence="1">
    <name type="scientific">marine sediment metagenome</name>
    <dbReference type="NCBI Taxonomy" id="412755"/>
    <lineage>
        <taxon>unclassified sequences</taxon>
        <taxon>metagenomes</taxon>
        <taxon>ecological metagenomes</taxon>
    </lineage>
</organism>